<accession>A0ACB8A635</accession>
<protein>
    <submittedName>
        <fullName evidence="1">Uncharacterized protein</fullName>
    </submittedName>
</protein>
<gene>
    <name evidence="1" type="ORF">BJ138DRAFT_1204115</name>
</gene>
<dbReference type="EMBL" id="MU267803">
    <property type="protein sequence ID" value="KAH7908699.1"/>
    <property type="molecule type" value="Genomic_DNA"/>
</dbReference>
<evidence type="ECO:0000313" key="1">
    <source>
        <dbReference type="EMBL" id="KAH7908699.1"/>
    </source>
</evidence>
<organism evidence="1 2">
    <name type="scientific">Hygrophoropsis aurantiaca</name>
    <dbReference type="NCBI Taxonomy" id="72124"/>
    <lineage>
        <taxon>Eukaryota</taxon>
        <taxon>Fungi</taxon>
        <taxon>Dikarya</taxon>
        <taxon>Basidiomycota</taxon>
        <taxon>Agaricomycotina</taxon>
        <taxon>Agaricomycetes</taxon>
        <taxon>Agaricomycetidae</taxon>
        <taxon>Boletales</taxon>
        <taxon>Coniophorineae</taxon>
        <taxon>Hygrophoropsidaceae</taxon>
        <taxon>Hygrophoropsis</taxon>
    </lineage>
</organism>
<name>A0ACB8A635_9AGAM</name>
<dbReference type="Proteomes" id="UP000790377">
    <property type="component" value="Unassembled WGS sequence"/>
</dbReference>
<evidence type="ECO:0000313" key="2">
    <source>
        <dbReference type="Proteomes" id="UP000790377"/>
    </source>
</evidence>
<reference evidence="1" key="1">
    <citation type="journal article" date="2021" name="New Phytol.">
        <title>Evolutionary innovations through gain and loss of genes in the ectomycorrhizal Boletales.</title>
        <authorList>
            <person name="Wu G."/>
            <person name="Miyauchi S."/>
            <person name="Morin E."/>
            <person name="Kuo A."/>
            <person name="Drula E."/>
            <person name="Varga T."/>
            <person name="Kohler A."/>
            <person name="Feng B."/>
            <person name="Cao Y."/>
            <person name="Lipzen A."/>
            <person name="Daum C."/>
            <person name="Hundley H."/>
            <person name="Pangilinan J."/>
            <person name="Johnson J."/>
            <person name="Barry K."/>
            <person name="LaButti K."/>
            <person name="Ng V."/>
            <person name="Ahrendt S."/>
            <person name="Min B."/>
            <person name="Choi I.G."/>
            <person name="Park H."/>
            <person name="Plett J.M."/>
            <person name="Magnuson J."/>
            <person name="Spatafora J.W."/>
            <person name="Nagy L.G."/>
            <person name="Henrissat B."/>
            <person name="Grigoriev I.V."/>
            <person name="Yang Z.L."/>
            <person name="Xu J."/>
            <person name="Martin F.M."/>
        </authorList>
    </citation>
    <scope>NUCLEOTIDE SEQUENCE</scope>
    <source>
        <strain evidence="1">ATCC 28755</strain>
    </source>
</reference>
<keyword evidence="2" id="KW-1185">Reference proteome</keyword>
<proteinExistence type="predicted"/>
<sequence length="225" mass="25732">MQTAVTQPIKQFLYKSIHGAFKIGDFWNGIPNYEHRSKCSACTEDTESMEHIMVECTKSHQNLLWTLAKELWPNSEQEWPTISIGTILGCGAQENTNKGPDAKTAGRSRLLRILISETAHLIWTTRCSQAINGTEFTPKTIAKRWHNAIEKRLAIDRTHMKNKKLIKPKDIKKILHTWTGTLYNENSLPYDWAERHEVLVGIKPPRSSAYRGHQAAHESHTPRTP</sequence>
<comment type="caution">
    <text evidence="1">The sequence shown here is derived from an EMBL/GenBank/DDBJ whole genome shotgun (WGS) entry which is preliminary data.</text>
</comment>